<keyword evidence="13" id="KW-1185">Reference proteome</keyword>
<dbReference type="InterPro" id="IPR012340">
    <property type="entry name" value="NA-bd_OB-fold"/>
</dbReference>
<feature type="topological domain" description="Extracellular" evidence="10">
    <location>
        <begin position="30"/>
        <end position="156"/>
    </location>
</feature>
<dbReference type="GO" id="GO:0005886">
    <property type="term" value="C:plasma membrane"/>
    <property type="evidence" value="ECO:0007669"/>
    <property type="project" value="UniProtKB-SubCell"/>
</dbReference>
<dbReference type="EMBL" id="FTPK01000002">
    <property type="protein sequence ID" value="SIT70320.1"/>
    <property type="molecule type" value="Genomic_DNA"/>
</dbReference>
<accession>A0A1R3W1G0</accession>
<evidence type="ECO:0000256" key="10">
    <source>
        <dbReference type="HAMAP-Rule" id="MF_01959"/>
    </source>
</evidence>
<keyword evidence="8 10" id="KW-0408">Iron</keyword>
<evidence type="ECO:0000256" key="11">
    <source>
        <dbReference type="PIRSR" id="PIRSR604329-50"/>
    </source>
</evidence>
<keyword evidence="4 10" id="KW-0479">Metal-binding</keyword>
<dbReference type="HAMAP" id="MF_01959">
    <property type="entry name" value="CcmE"/>
    <property type="match status" value="1"/>
</dbReference>
<keyword evidence="10" id="KW-1003">Cell membrane</keyword>
<keyword evidence="7 10" id="KW-1133">Transmembrane helix</keyword>
<dbReference type="GO" id="GO:0017004">
    <property type="term" value="P:cytochrome complex assembly"/>
    <property type="evidence" value="ECO:0007669"/>
    <property type="project" value="UniProtKB-KW"/>
</dbReference>
<evidence type="ECO:0000256" key="8">
    <source>
        <dbReference type="ARBA" id="ARBA00023004"/>
    </source>
</evidence>
<gene>
    <name evidence="10" type="primary">ccmE</name>
    <name evidence="10" type="synonym">cycJ</name>
    <name evidence="12" type="ORF">SAMN05216526_1287</name>
</gene>
<evidence type="ECO:0000313" key="13">
    <source>
        <dbReference type="Proteomes" id="UP000223759"/>
    </source>
</evidence>
<keyword evidence="3 10" id="KW-0812">Transmembrane</keyword>
<dbReference type="STRING" id="233100.SAMN05216526_1287"/>
<dbReference type="InterPro" id="IPR036127">
    <property type="entry name" value="CcmE-like_sf"/>
</dbReference>
<feature type="binding site" description="covalent" evidence="10 11">
    <location>
        <position position="126"/>
    </location>
    <ligand>
        <name>heme</name>
        <dbReference type="ChEBI" id="CHEBI:30413"/>
    </ligand>
</feature>
<dbReference type="PANTHER" id="PTHR34128:SF2">
    <property type="entry name" value="CYTOCHROME C-TYPE BIOGENESIS PROTEIN CCME HOMOLOG, MITOCHONDRIAL"/>
    <property type="match status" value="1"/>
</dbReference>
<dbReference type="NCBIfam" id="NF009727">
    <property type="entry name" value="PRK13254.1-1"/>
    <property type="match status" value="1"/>
</dbReference>
<name>A0A1R3W1G0_9GAMM</name>
<dbReference type="AlphaFoldDB" id="A0A1R3W1G0"/>
<dbReference type="Pfam" id="PF03100">
    <property type="entry name" value="CcmE"/>
    <property type="match status" value="1"/>
</dbReference>
<comment type="similarity">
    <text evidence="10">Belongs to the CcmE/CycJ family.</text>
</comment>
<proteinExistence type="inferred from homology"/>
<dbReference type="GO" id="GO:0020037">
    <property type="term" value="F:heme binding"/>
    <property type="evidence" value="ECO:0007669"/>
    <property type="project" value="InterPro"/>
</dbReference>
<keyword evidence="5 10" id="KW-0201">Cytochrome c-type biogenesis</keyword>
<evidence type="ECO:0000313" key="12">
    <source>
        <dbReference type="EMBL" id="SIT70320.1"/>
    </source>
</evidence>
<dbReference type="OrthoDB" id="9793584at2"/>
<dbReference type="GO" id="GO:0046872">
    <property type="term" value="F:metal ion binding"/>
    <property type="evidence" value="ECO:0007669"/>
    <property type="project" value="UniProtKB-KW"/>
</dbReference>
<comment type="function">
    <text evidence="10">Heme chaperone required for the biogenesis of c-type cytochromes. Transiently binds heme delivered by CcmC and transfers the heme to apo-cytochromes in a process facilitated by CcmF and CcmH.</text>
</comment>
<reference evidence="12 13" key="1">
    <citation type="submission" date="2017-01" db="EMBL/GenBank/DDBJ databases">
        <authorList>
            <person name="Mah S.A."/>
            <person name="Swanson W.J."/>
            <person name="Moy G.W."/>
            <person name="Vacquier V.D."/>
        </authorList>
    </citation>
    <scope>NUCLEOTIDE SEQUENCE [LARGE SCALE GENOMIC DNA]</scope>
    <source>
        <strain evidence="12 13">M9</strain>
    </source>
</reference>
<organism evidence="12 13">
    <name type="scientific">Ectothiorhodosinus mongolicus</name>
    <dbReference type="NCBI Taxonomy" id="233100"/>
    <lineage>
        <taxon>Bacteria</taxon>
        <taxon>Pseudomonadati</taxon>
        <taxon>Pseudomonadota</taxon>
        <taxon>Gammaproteobacteria</taxon>
        <taxon>Chromatiales</taxon>
        <taxon>Ectothiorhodospiraceae</taxon>
        <taxon>Ectothiorhodosinus</taxon>
    </lineage>
</organism>
<evidence type="ECO:0000256" key="1">
    <source>
        <dbReference type="ARBA" id="ARBA00004370"/>
    </source>
</evidence>
<protein>
    <recommendedName>
        <fullName evidence="10">Cytochrome c-type biogenesis protein CcmE</fullName>
    </recommendedName>
    <alternativeName>
        <fullName evidence="10">Cytochrome c maturation protein E</fullName>
    </alternativeName>
    <alternativeName>
        <fullName evidence="10">Heme chaperone CcmE</fullName>
    </alternativeName>
</protein>
<dbReference type="RefSeq" id="WP_076755671.1">
    <property type="nucleotide sequence ID" value="NZ_CP023018.1"/>
</dbReference>
<feature type="binding site" description="axial binding residue" evidence="10 11">
    <location>
        <position position="130"/>
    </location>
    <ligand>
        <name>heme</name>
        <dbReference type="ChEBI" id="CHEBI:30413"/>
    </ligand>
    <ligandPart>
        <name>Fe</name>
        <dbReference type="ChEBI" id="CHEBI:18248"/>
    </ligandPart>
</feature>
<evidence type="ECO:0000256" key="2">
    <source>
        <dbReference type="ARBA" id="ARBA00022617"/>
    </source>
</evidence>
<evidence type="ECO:0000256" key="9">
    <source>
        <dbReference type="ARBA" id="ARBA00023136"/>
    </source>
</evidence>
<dbReference type="NCBIfam" id="NF009731">
    <property type="entry name" value="PRK13254.1-5"/>
    <property type="match status" value="1"/>
</dbReference>
<keyword evidence="9 10" id="KW-0472">Membrane</keyword>
<evidence type="ECO:0000256" key="5">
    <source>
        <dbReference type="ARBA" id="ARBA00022748"/>
    </source>
</evidence>
<dbReference type="NCBIfam" id="NF009729">
    <property type="entry name" value="PRK13254.1-3"/>
    <property type="match status" value="1"/>
</dbReference>
<keyword evidence="2 10" id="KW-0349">Heme</keyword>
<evidence type="ECO:0000256" key="4">
    <source>
        <dbReference type="ARBA" id="ARBA00022723"/>
    </source>
</evidence>
<evidence type="ECO:0000256" key="6">
    <source>
        <dbReference type="ARBA" id="ARBA00022968"/>
    </source>
</evidence>
<dbReference type="GO" id="GO:0017003">
    <property type="term" value="P:protein-heme linkage"/>
    <property type="evidence" value="ECO:0007669"/>
    <property type="project" value="UniProtKB-UniRule"/>
</dbReference>
<dbReference type="PANTHER" id="PTHR34128">
    <property type="entry name" value="CYTOCHROME C-TYPE BIOGENESIS PROTEIN CCME HOMOLOG, MITOCHONDRIAL"/>
    <property type="match status" value="1"/>
</dbReference>
<dbReference type="Proteomes" id="UP000223759">
    <property type="component" value="Unassembled WGS sequence"/>
</dbReference>
<evidence type="ECO:0000256" key="7">
    <source>
        <dbReference type="ARBA" id="ARBA00022989"/>
    </source>
</evidence>
<evidence type="ECO:0000256" key="3">
    <source>
        <dbReference type="ARBA" id="ARBA00022692"/>
    </source>
</evidence>
<comment type="subcellular location">
    <subcellularLocation>
        <location evidence="10">Cell membrane</location>
        <topology evidence="10">Single-pass type II membrane protein</topology>
    </subcellularLocation>
    <subcellularLocation>
        <location evidence="1">Membrane</location>
    </subcellularLocation>
</comment>
<dbReference type="InterPro" id="IPR004329">
    <property type="entry name" value="CcmE"/>
</dbReference>
<dbReference type="SUPFAM" id="SSF82093">
    <property type="entry name" value="Heme chaperone CcmE"/>
    <property type="match status" value="1"/>
</dbReference>
<dbReference type="Gene3D" id="2.40.50.140">
    <property type="entry name" value="Nucleic acid-binding proteins"/>
    <property type="match status" value="1"/>
</dbReference>
<sequence>MTPRQKKRLAGVVLIVVAVSTASALALSAFRDNMMYFYGPSQIAEGEQLPNPDRIIRLGGLVEANSIKHADEGLMVSFSVTDTRHSIPVQFVGLLPDLFREGQGVVTHGRMGGDGIFRAERVLARHDENYMAPEVAAALKAAGFEEHPGGSPTATY</sequence>
<feature type="topological domain" description="Cytoplasmic" evidence="10">
    <location>
        <begin position="1"/>
        <end position="8"/>
    </location>
</feature>
<keyword evidence="6 10" id="KW-0735">Signal-anchor</keyword>